<organism evidence="1 2">
    <name type="scientific">Peronosclerospora sorghi</name>
    <dbReference type="NCBI Taxonomy" id="230839"/>
    <lineage>
        <taxon>Eukaryota</taxon>
        <taxon>Sar</taxon>
        <taxon>Stramenopiles</taxon>
        <taxon>Oomycota</taxon>
        <taxon>Peronosporomycetes</taxon>
        <taxon>Peronosporales</taxon>
        <taxon>Peronosporaceae</taxon>
        <taxon>Peronosclerospora</taxon>
    </lineage>
</organism>
<sequence length="118" mass="13400">MIQENRVINAIATPGVSGQNAPSRDSKLTRLFQNSLGGNMRTLIICCVTPSDRFIEETKNTLQIAARAKDIKTLATVNEVLDDQTQLRRLKSEVHEVRKLTKKRIFGINPYHLLEKIR</sequence>
<evidence type="ECO:0000313" key="1">
    <source>
        <dbReference type="EMBL" id="KAI9905273.1"/>
    </source>
</evidence>
<gene>
    <name evidence="1" type="ORF">PsorP6_013994</name>
</gene>
<keyword evidence="2" id="KW-1185">Reference proteome</keyword>
<comment type="caution">
    <text evidence="1">The sequence shown here is derived from an EMBL/GenBank/DDBJ whole genome shotgun (WGS) entry which is preliminary data.</text>
</comment>
<reference evidence="1 2" key="1">
    <citation type="journal article" date="2022" name="bioRxiv">
        <title>The genome of the oomycete Peronosclerospora sorghi, a cosmopolitan pathogen of maize and sorghum, is inflated with dispersed pseudogenes.</title>
        <authorList>
            <person name="Fletcher K."/>
            <person name="Martin F."/>
            <person name="Isakeit T."/>
            <person name="Cavanaugh K."/>
            <person name="Magill C."/>
            <person name="Michelmore R."/>
        </authorList>
    </citation>
    <scope>NUCLEOTIDE SEQUENCE [LARGE SCALE GENOMIC DNA]</scope>
    <source>
        <strain evidence="1">P6</strain>
    </source>
</reference>
<proteinExistence type="predicted"/>
<accession>A0ACC0VFM6</accession>
<evidence type="ECO:0000313" key="2">
    <source>
        <dbReference type="Proteomes" id="UP001163321"/>
    </source>
</evidence>
<name>A0ACC0VFM6_9STRA</name>
<protein>
    <submittedName>
        <fullName evidence="1">Uncharacterized protein</fullName>
    </submittedName>
</protein>
<dbReference type="Proteomes" id="UP001163321">
    <property type="component" value="Chromosome 9"/>
</dbReference>
<dbReference type="EMBL" id="CM047588">
    <property type="protein sequence ID" value="KAI9905273.1"/>
    <property type="molecule type" value="Genomic_DNA"/>
</dbReference>